<name>A0ABT1IUL7_9ACTN</name>
<organism evidence="9 10">
    <name type="scientific">Kitasatospora paracochleata</name>
    <dbReference type="NCBI Taxonomy" id="58354"/>
    <lineage>
        <taxon>Bacteria</taxon>
        <taxon>Bacillati</taxon>
        <taxon>Actinomycetota</taxon>
        <taxon>Actinomycetes</taxon>
        <taxon>Kitasatosporales</taxon>
        <taxon>Streptomycetaceae</taxon>
        <taxon>Kitasatospora</taxon>
    </lineage>
</organism>
<feature type="transmembrane region" description="Helical" evidence="8">
    <location>
        <begin position="20"/>
        <end position="43"/>
    </location>
</feature>
<dbReference type="InterPro" id="IPR011606">
    <property type="entry name" value="Brnchd-chn_aa_trnsp_permease"/>
</dbReference>
<evidence type="ECO:0000256" key="4">
    <source>
        <dbReference type="ARBA" id="ARBA00022475"/>
    </source>
</evidence>
<keyword evidence="6 8" id="KW-1133">Transmembrane helix</keyword>
<evidence type="ECO:0000256" key="6">
    <source>
        <dbReference type="ARBA" id="ARBA00022989"/>
    </source>
</evidence>
<dbReference type="RefSeq" id="WP_253795718.1">
    <property type="nucleotide sequence ID" value="NZ_BAAAUB010000081.1"/>
</dbReference>
<dbReference type="EMBL" id="JAMZDX010000002">
    <property type="protein sequence ID" value="MCP2308826.1"/>
    <property type="molecule type" value="Genomic_DNA"/>
</dbReference>
<evidence type="ECO:0000256" key="7">
    <source>
        <dbReference type="ARBA" id="ARBA00023136"/>
    </source>
</evidence>
<dbReference type="PANTHER" id="PTHR34979:SF1">
    <property type="entry name" value="INNER MEMBRANE PROTEIN YGAZ"/>
    <property type="match status" value="1"/>
</dbReference>
<reference evidence="9 10" key="1">
    <citation type="submission" date="2022-06" db="EMBL/GenBank/DDBJ databases">
        <title>Sequencing the genomes of 1000 actinobacteria strains.</title>
        <authorList>
            <person name="Klenk H.-P."/>
        </authorList>
    </citation>
    <scope>NUCLEOTIDE SEQUENCE [LARGE SCALE GENOMIC DNA]</scope>
    <source>
        <strain evidence="9 10">DSM 41656</strain>
    </source>
</reference>
<evidence type="ECO:0000313" key="9">
    <source>
        <dbReference type="EMBL" id="MCP2308826.1"/>
    </source>
</evidence>
<keyword evidence="3" id="KW-0813">Transport</keyword>
<accession>A0ABT1IUL7</accession>
<evidence type="ECO:0000256" key="1">
    <source>
        <dbReference type="ARBA" id="ARBA00004651"/>
    </source>
</evidence>
<keyword evidence="10" id="KW-1185">Reference proteome</keyword>
<feature type="transmembrane region" description="Helical" evidence="8">
    <location>
        <begin position="137"/>
        <end position="164"/>
    </location>
</feature>
<evidence type="ECO:0000256" key="8">
    <source>
        <dbReference type="SAM" id="Phobius"/>
    </source>
</evidence>
<comment type="subcellular location">
    <subcellularLocation>
        <location evidence="1">Cell membrane</location>
        <topology evidence="1">Multi-pass membrane protein</topology>
    </subcellularLocation>
</comment>
<evidence type="ECO:0000256" key="3">
    <source>
        <dbReference type="ARBA" id="ARBA00022448"/>
    </source>
</evidence>
<evidence type="ECO:0000256" key="2">
    <source>
        <dbReference type="ARBA" id="ARBA00010735"/>
    </source>
</evidence>
<evidence type="ECO:0000313" key="10">
    <source>
        <dbReference type="Proteomes" id="UP001206483"/>
    </source>
</evidence>
<keyword evidence="4" id="KW-1003">Cell membrane</keyword>
<keyword evidence="7 8" id="KW-0472">Membrane</keyword>
<sequence>MSSSSRTPELAAWSPALDRPTLRAIALVCLADAIVGASFGAISVSGGLPLWVPVVLSVVVFAGGSQFAAVGVLLAGGSPLAAVAAGLVLNARLLPFGFAVADLLDGPWWRRLLRAHLLTDESVAFALQQSDPRRRRAAYLTCGATLFVSWNIAVLLGAAAGTAIGDTDALGLDAAFPAVLLALVLPVLRTERPTRNAALLGAALAVAATPFLPPGVPILLALAGLLLAGGRRGPVPAS</sequence>
<dbReference type="Proteomes" id="UP001206483">
    <property type="component" value="Unassembled WGS sequence"/>
</dbReference>
<gene>
    <name evidence="9" type="ORF">FHR36_001950</name>
</gene>
<dbReference type="PANTHER" id="PTHR34979">
    <property type="entry name" value="INNER MEMBRANE PROTEIN YGAZ"/>
    <property type="match status" value="1"/>
</dbReference>
<feature type="transmembrane region" description="Helical" evidence="8">
    <location>
        <begin position="200"/>
        <end position="228"/>
    </location>
</feature>
<comment type="similarity">
    <text evidence="2">Belongs to the AzlC family.</text>
</comment>
<dbReference type="Pfam" id="PF03591">
    <property type="entry name" value="AzlC"/>
    <property type="match status" value="1"/>
</dbReference>
<evidence type="ECO:0000256" key="5">
    <source>
        <dbReference type="ARBA" id="ARBA00022692"/>
    </source>
</evidence>
<proteinExistence type="inferred from homology"/>
<feature type="transmembrane region" description="Helical" evidence="8">
    <location>
        <begin position="170"/>
        <end position="188"/>
    </location>
</feature>
<keyword evidence="5 8" id="KW-0812">Transmembrane</keyword>
<comment type="caution">
    <text evidence="9">The sequence shown here is derived from an EMBL/GenBank/DDBJ whole genome shotgun (WGS) entry which is preliminary data.</text>
</comment>
<protein>
    <submittedName>
        <fullName evidence="9">4-azaleucine resistance transporter AzlC</fullName>
    </submittedName>
</protein>